<evidence type="ECO:0000313" key="3">
    <source>
        <dbReference type="Proteomes" id="UP000053095"/>
    </source>
</evidence>
<dbReference type="Pfam" id="PF13302">
    <property type="entry name" value="Acetyltransf_3"/>
    <property type="match status" value="1"/>
</dbReference>
<evidence type="ECO:0000259" key="1">
    <source>
        <dbReference type="PROSITE" id="PS51186"/>
    </source>
</evidence>
<reference evidence="3" key="1">
    <citation type="journal article" date="2015" name="Genome Announc.">
        <title>Draft genome sequence of Talaromyces cellulolyticus strain Y-94, a source of lignocellulosic biomass-degrading enzymes.</title>
        <authorList>
            <person name="Fujii T."/>
            <person name="Koike H."/>
            <person name="Sawayama S."/>
            <person name="Yano S."/>
            <person name="Inoue H."/>
        </authorList>
    </citation>
    <scope>NUCLEOTIDE SEQUENCE [LARGE SCALE GENOMIC DNA]</scope>
    <source>
        <strain evidence="3">Y-94</strain>
    </source>
</reference>
<organism evidence="2 3">
    <name type="scientific">Talaromyces pinophilus</name>
    <name type="common">Penicillium pinophilum</name>
    <dbReference type="NCBI Taxonomy" id="128442"/>
    <lineage>
        <taxon>Eukaryota</taxon>
        <taxon>Fungi</taxon>
        <taxon>Dikarya</taxon>
        <taxon>Ascomycota</taxon>
        <taxon>Pezizomycotina</taxon>
        <taxon>Eurotiomycetes</taxon>
        <taxon>Eurotiomycetidae</taxon>
        <taxon>Eurotiales</taxon>
        <taxon>Trichocomaceae</taxon>
        <taxon>Talaromyces</taxon>
        <taxon>Talaromyces sect. Talaromyces</taxon>
    </lineage>
</organism>
<dbReference type="SUPFAM" id="SSF55729">
    <property type="entry name" value="Acyl-CoA N-acyltransferases (Nat)"/>
    <property type="match status" value="1"/>
</dbReference>
<dbReference type="InterPro" id="IPR000182">
    <property type="entry name" value="GNAT_dom"/>
</dbReference>
<dbReference type="GO" id="GO:0016747">
    <property type="term" value="F:acyltransferase activity, transferring groups other than amino-acyl groups"/>
    <property type="evidence" value="ECO:0007669"/>
    <property type="project" value="InterPro"/>
</dbReference>
<dbReference type="AlphaFoldDB" id="A0A0B8N568"/>
<evidence type="ECO:0000313" key="2">
    <source>
        <dbReference type="EMBL" id="GAM43327.1"/>
    </source>
</evidence>
<accession>A0A0B8N568</accession>
<dbReference type="Gene3D" id="3.40.630.30">
    <property type="match status" value="1"/>
</dbReference>
<dbReference type="EMBL" id="DF933843">
    <property type="protein sequence ID" value="GAM43327.1"/>
    <property type="molecule type" value="Genomic_DNA"/>
</dbReference>
<sequence>MSTSFPASHLTIPTPRLLLRRALPSDTEAIHQIRTHPNTTHWTKSTTSDSVSITEEWIRRMFAPNKFSFLITLLESREVIGFISLNLPAHNPLPTIGYEISPSHWNKGYLTEALTAFLSIYWKIHPEGFEGSKRDENGRACVVARVEEKNLASLRVLEKVGFVAIGEERVKDWYGGSDVLLKKLGIWKPE</sequence>
<dbReference type="InterPro" id="IPR051531">
    <property type="entry name" value="N-acetyltransferase"/>
</dbReference>
<gene>
    <name evidence="2" type="ORF">TCE0_047r18051</name>
</gene>
<feature type="domain" description="N-acetyltransferase" evidence="1">
    <location>
        <begin position="17"/>
        <end position="186"/>
    </location>
</feature>
<dbReference type="PANTHER" id="PTHR43792:SF1">
    <property type="entry name" value="N-ACETYLTRANSFERASE DOMAIN-CONTAINING PROTEIN"/>
    <property type="match status" value="1"/>
</dbReference>
<dbReference type="PROSITE" id="PS51186">
    <property type="entry name" value="GNAT"/>
    <property type="match status" value="1"/>
</dbReference>
<name>A0A0B8N568_TALPI</name>
<proteinExistence type="predicted"/>
<dbReference type="Proteomes" id="UP000053095">
    <property type="component" value="Unassembled WGS sequence"/>
</dbReference>
<dbReference type="InterPro" id="IPR016181">
    <property type="entry name" value="Acyl_CoA_acyltransferase"/>
</dbReference>
<protein>
    <recommendedName>
        <fullName evidence="1">N-acetyltransferase domain-containing protein</fullName>
    </recommendedName>
</protein>
<keyword evidence="3" id="KW-1185">Reference proteome</keyword>
<dbReference type="PANTHER" id="PTHR43792">
    <property type="entry name" value="GNAT FAMILY, PUTATIVE (AFU_ORTHOLOGUE AFUA_3G00765)-RELATED-RELATED"/>
    <property type="match status" value="1"/>
</dbReference>